<proteinExistence type="predicted"/>
<name>A0A1R2B0D5_9CILI</name>
<dbReference type="EMBL" id="MPUH01001111">
    <property type="protein sequence ID" value="OMJ70219.1"/>
    <property type="molecule type" value="Genomic_DNA"/>
</dbReference>
<sequence>MATSTTCAVLGCEGVGKSSFISRYLYNYLPSKYVPTKHPKTSTYTFTFPPPSIQLTIIESIELPEDPISSAILLYDPLQPMTLDYVEKMIIQIQDKYPRNIGLVIAAVVRGTTKTGRGRTIATKYNANFILADMNSRNSIKRCFAVSIQWGKKNLAWESRKPLLYLREKTRQHLRS</sequence>
<dbReference type="Gene3D" id="3.40.50.300">
    <property type="entry name" value="P-loop containing nucleotide triphosphate hydrolases"/>
    <property type="match status" value="1"/>
</dbReference>
<dbReference type="SUPFAM" id="SSF52540">
    <property type="entry name" value="P-loop containing nucleoside triphosphate hydrolases"/>
    <property type="match status" value="1"/>
</dbReference>
<dbReference type="Proteomes" id="UP000187209">
    <property type="component" value="Unassembled WGS sequence"/>
</dbReference>
<dbReference type="InterPro" id="IPR027417">
    <property type="entry name" value="P-loop_NTPase"/>
</dbReference>
<protein>
    <submittedName>
        <fullName evidence="1">Uncharacterized protein</fullName>
    </submittedName>
</protein>
<reference evidence="1 2" key="1">
    <citation type="submission" date="2016-11" db="EMBL/GenBank/DDBJ databases">
        <title>The macronuclear genome of Stentor coeruleus: a giant cell with tiny introns.</title>
        <authorList>
            <person name="Slabodnick M."/>
            <person name="Ruby J.G."/>
            <person name="Reiff S.B."/>
            <person name="Swart E.C."/>
            <person name="Gosai S."/>
            <person name="Prabakaran S."/>
            <person name="Witkowska E."/>
            <person name="Larue G.E."/>
            <person name="Fisher S."/>
            <person name="Freeman R.M."/>
            <person name="Gunawardena J."/>
            <person name="Chu W."/>
            <person name="Stover N.A."/>
            <person name="Gregory B.D."/>
            <person name="Nowacki M."/>
            <person name="Derisi J."/>
            <person name="Roy S.W."/>
            <person name="Marshall W.F."/>
            <person name="Sood P."/>
        </authorList>
    </citation>
    <scope>NUCLEOTIDE SEQUENCE [LARGE SCALE GENOMIC DNA]</scope>
    <source>
        <strain evidence="1">WM001</strain>
    </source>
</reference>
<comment type="caution">
    <text evidence="1">The sequence shown here is derived from an EMBL/GenBank/DDBJ whole genome shotgun (WGS) entry which is preliminary data.</text>
</comment>
<gene>
    <name evidence="1" type="ORF">SteCoe_31848</name>
</gene>
<dbReference type="OrthoDB" id="321123at2759"/>
<organism evidence="1 2">
    <name type="scientific">Stentor coeruleus</name>
    <dbReference type="NCBI Taxonomy" id="5963"/>
    <lineage>
        <taxon>Eukaryota</taxon>
        <taxon>Sar</taxon>
        <taxon>Alveolata</taxon>
        <taxon>Ciliophora</taxon>
        <taxon>Postciliodesmatophora</taxon>
        <taxon>Heterotrichea</taxon>
        <taxon>Heterotrichida</taxon>
        <taxon>Stentoridae</taxon>
        <taxon>Stentor</taxon>
    </lineage>
</organism>
<dbReference type="AlphaFoldDB" id="A0A1R2B0D5"/>
<evidence type="ECO:0000313" key="1">
    <source>
        <dbReference type="EMBL" id="OMJ70219.1"/>
    </source>
</evidence>
<keyword evidence="2" id="KW-1185">Reference proteome</keyword>
<accession>A0A1R2B0D5</accession>
<evidence type="ECO:0000313" key="2">
    <source>
        <dbReference type="Proteomes" id="UP000187209"/>
    </source>
</evidence>